<dbReference type="EMBL" id="JANVFU010000009">
    <property type="protein sequence ID" value="KAJ3742773.1"/>
    <property type="molecule type" value="Genomic_DNA"/>
</dbReference>
<keyword evidence="1" id="KW-0812">Transmembrane</keyword>
<gene>
    <name evidence="2" type="ORF">DFH05DRAFT_1254345</name>
</gene>
<keyword evidence="3" id="KW-1185">Reference proteome</keyword>
<comment type="caution">
    <text evidence="2">The sequence shown here is derived from an EMBL/GenBank/DDBJ whole genome shotgun (WGS) entry which is preliminary data.</text>
</comment>
<dbReference type="AlphaFoldDB" id="A0A9W8NXB6"/>
<keyword evidence="1" id="KW-1133">Transmembrane helix</keyword>
<organism evidence="2 3">
    <name type="scientific">Lentinula detonsa</name>
    <dbReference type="NCBI Taxonomy" id="2804962"/>
    <lineage>
        <taxon>Eukaryota</taxon>
        <taxon>Fungi</taxon>
        <taxon>Dikarya</taxon>
        <taxon>Basidiomycota</taxon>
        <taxon>Agaricomycotina</taxon>
        <taxon>Agaricomycetes</taxon>
        <taxon>Agaricomycetidae</taxon>
        <taxon>Agaricales</taxon>
        <taxon>Marasmiineae</taxon>
        <taxon>Omphalotaceae</taxon>
        <taxon>Lentinula</taxon>
    </lineage>
</organism>
<evidence type="ECO:0000313" key="3">
    <source>
        <dbReference type="Proteomes" id="UP001142393"/>
    </source>
</evidence>
<evidence type="ECO:0000256" key="1">
    <source>
        <dbReference type="SAM" id="Phobius"/>
    </source>
</evidence>
<reference evidence="2 3" key="1">
    <citation type="journal article" date="2023" name="Proc. Natl. Acad. Sci. U.S.A.">
        <title>A global phylogenomic analysis of the shiitake genus Lentinula.</title>
        <authorList>
            <person name="Sierra-Patev S."/>
            <person name="Min B."/>
            <person name="Naranjo-Ortiz M."/>
            <person name="Looney B."/>
            <person name="Konkel Z."/>
            <person name="Slot J.C."/>
            <person name="Sakamoto Y."/>
            <person name="Steenwyk J.L."/>
            <person name="Rokas A."/>
            <person name="Carro J."/>
            <person name="Camarero S."/>
            <person name="Ferreira P."/>
            <person name="Molpeceres G."/>
            <person name="Ruiz-Duenas F.J."/>
            <person name="Serrano A."/>
            <person name="Henrissat B."/>
            <person name="Drula E."/>
            <person name="Hughes K.W."/>
            <person name="Mata J.L."/>
            <person name="Ishikawa N.K."/>
            <person name="Vargas-Isla R."/>
            <person name="Ushijima S."/>
            <person name="Smith C.A."/>
            <person name="Donoghue J."/>
            <person name="Ahrendt S."/>
            <person name="Andreopoulos W."/>
            <person name="He G."/>
            <person name="LaButti K."/>
            <person name="Lipzen A."/>
            <person name="Ng V."/>
            <person name="Riley R."/>
            <person name="Sandor L."/>
            <person name="Barry K."/>
            <person name="Martinez A.T."/>
            <person name="Xiao Y."/>
            <person name="Gibbons J.G."/>
            <person name="Terashima K."/>
            <person name="Grigoriev I.V."/>
            <person name="Hibbett D."/>
        </authorList>
    </citation>
    <scope>NUCLEOTIDE SEQUENCE [LARGE SCALE GENOMIC DNA]</scope>
    <source>
        <strain evidence="2 3">TFB7810</strain>
    </source>
</reference>
<feature type="transmembrane region" description="Helical" evidence="1">
    <location>
        <begin position="54"/>
        <end position="73"/>
    </location>
</feature>
<proteinExistence type="predicted"/>
<name>A0A9W8NXB6_9AGAR</name>
<feature type="transmembrane region" description="Helical" evidence="1">
    <location>
        <begin position="12"/>
        <end position="34"/>
    </location>
</feature>
<dbReference type="Proteomes" id="UP001142393">
    <property type="component" value="Unassembled WGS sequence"/>
</dbReference>
<evidence type="ECO:0000313" key="2">
    <source>
        <dbReference type="EMBL" id="KAJ3742773.1"/>
    </source>
</evidence>
<keyword evidence="1" id="KW-0472">Membrane</keyword>
<protein>
    <submittedName>
        <fullName evidence="2">Uncharacterized protein</fullName>
    </submittedName>
</protein>
<sequence>MRVLLLHDEISYSVIPVLTSMSRLLVTLLISTFLPRHHFHRIMLTSLLSLKVTQSMFSTLCFFTIPRCLYAVASKRVQFHKVSMADVSRGPDNDWNS</sequence>
<accession>A0A9W8NXB6</accession>